<sequence length="566" mass="64604">MITGRDGFCCRHNITIVMNFFHSIGKPTKRFLSYRFVMDDPKNTVASSLCDSFRKGLNWDTLSRKYNSVNLDDPIIEKVLLEFKEPIEAKRALSFFHWIAHSSKLGHGLKHYCITIHILARARLVNDARSLLESILMRDGENVVDCSMRYSVVDMLLNTYQKTNSCAFVFDLLVQAYSKLRMYGAAFDVCCYLDKHGFALSLVTFNNLLHVIQKSPNSNNLIWEVYGHMIQKRMYPNNVTVRIMTNALCKRGELQKFVDTIHRIHGKGCSPLVIVNTSLVVKMLEKGSIEEGLVVLKRMLQKNLILDTVSYSLVVYARLRSGELNSAQELYRQMLSSGFLPNSFVYTMFIKGYCEQGMVEEALNLMDEMVNLDLKPYDDTYNSLIMGCSKVGALVDTFRLCEEMSGKGLLPSTSAFNEMVGKLCQSGKMEKANEMLTILMEKGYKPDKATYLHLIDGYGREGNIQEVLKLYYEIEFRLPSPGLPIFTSMIRSLCECKKLEEADKYLAIMNRQSLDPTLCIYELLISAHLENGNKGRAYHLYNEVIQKGLRLNHPITPSIFSEDLES</sequence>
<evidence type="ECO:0000256" key="1">
    <source>
        <dbReference type="ARBA" id="ARBA00007626"/>
    </source>
</evidence>
<comment type="similarity">
    <text evidence="1">Belongs to the PPR family. P subfamily.</text>
</comment>
<dbReference type="PANTHER" id="PTHR47936">
    <property type="entry name" value="PPR_LONG DOMAIN-CONTAINING PROTEIN"/>
    <property type="match status" value="1"/>
</dbReference>
<proteinExistence type="inferred from homology"/>
<dbReference type="eggNOG" id="KOG4197">
    <property type="taxonomic scope" value="Eukaryota"/>
</dbReference>
<dbReference type="InterPro" id="IPR011990">
    <property type="entry name" value="TPR-like_helical_dom_sf"/>
</dbReference>
<dbReference type="GO" id="GO:0032981">
    <property type="term" value="P:mitochondrial respiratory chain complex I assembly"/>
    <property type="evidence" value="ECO:0007669"/>
    <property type="project" value="EnsemblPlants"/>
</dbReference>
<dbReference type="InterPro" id="IPR002885">
    <property type="entry name" value="PPR_rpt"/>
</dbReference>
<feature type="repeat" description="PPR" evidence="3">
    <location>
        <begin position="447"/>
        <end position="481"/>
    </location>
</feature>
<organism evidence="4 5">
    <name type="scientific">Beta vulgaris subsp. vulgaris</name>
    <name type="common">Beet</name>
    <dbReference type="NCBI Taxonomy" id="3555"/>
    <lineage>
        <taxon>Eukaryota</taxon>
        <taxon>Viridiplantae</taxon>
        <taxon>Streptophyta</taxon>
        <taxon>Embryophyta</taxon>
        <taxon>Tracheophyta</taxon>
        <taxon>Spermatophyta</taxon>
        <taxon>Magnoliopsida</taxon>
        <taxon>eudicotyledons</taxon>
        <taxon>Gunneridae</taxon>
        <taxon>Pentapetalae</taxon>
        <taxon>Caryophyllales</taxon>
        <taxon>Chenopodiaceae</taxon>
        <taxon>Betoideae</taxon>
        <taxon>Beta</taxon>
    </lineage>
</organism>
<keyword evidence="5" id="KW-1185">Reference proteome</keyword>
<reference evidence="4 5" key="1">
    <citation type="journal article" date="2014" name="Nature">
        <title>The genome of the recently domesticated crop plant sugar beet (Beta vulgaris).</title>
        <authorList>
            <person name="Dohm J.C."/>
            <person name="Minoche A.E."/>
            <person name="Holtgrawe D."/>
            <person name="Capella-Gutierrez S."/>
            <person name="Zakrzewski F."/>
            <person name="Tafer H."/>
            <person name="Rupp O."/>
            <person name="Sorensen T.R."/>
            <person name="Stracke R."/>
            <person name="Reinhardt R."/>
            <person name="Goesmann A."/>
            <person name="Kraft T."/>
            <person name="Schulz B."/>
            <person name="Stadler P.F."/>
            <person name="Schmidt T."/>
            <person name="Gabaldon T."/>
            <person name="Lehrach H."/>
            <person name="Weisshaar B."/>
            <person name="Himmelbauer H."/>
        </authorList>
    </citation>
    <scope>NUCLEOTIDE SEQUENCE [LARGE SCALE GENOMIC DNA]</scope>
    <source>
        <tissue evidence="4">Taproot</tissue>
    </source>
</reference>
<dbReference type="Gene3D" id="1.25.40.10">
    <property type="entry name" value="Tetratricopeptide repeat domain"/>
    <property type="match status" value="3"/>
</dbReference>
<evidence type="ECO:0000313" key="5">
    <source>
        <dbReference type="Proteomes" id="UP000035740"/>
    </source>
</evidence>
<dbReference type="NCBIfam" id="TIGR00756">
    <property type="entry name" value="PPR"/>
    <property type="match status" value="4"/>
</dbReference>
<dbReference type="OMA" id="CSAFNEM"/>
<evidence type="ECO:0000256" key="2">
    <source>
        <dbReference type="ARBA" id="ARBA00022737"/>
    </source>
</evidence>
<feature type="repeat" description="PPR" evidence="3">
    <location>
        <begin position="307"/>
        <end position="341"/>
    </location>
</feature>
<feature type="repeat" description="PPR" evidence="3">
    <location>
        <begin position="482"/>
        <end position="516"/>
    </location>
</feature>
<name>A0A0J8B5S8_BETVV</name>
<dbReference type="Proteomes" id="UP000035740">
    <property type="component" value="Unassembled WGS sequence"/>
</dbReference>
<dbReference type="PROSITE" id="PS51375">
    <property type="entry name" value="PPR"/>
    <property type="match status" value="7"/>
</dbReference>
<dbReference type="PANTHER" id="PTHR47936:SF1">
    <property type="entry name" value="PENTATRICOPEPTIDE REPEAT-CONTAINING PROTEIN GUN1, CHLOROPLASTIC"/>
    <property type="match status" value="1"/>
</dbReference>
<dbReference type="KEGG" id="bvg:104883044"/>
<feature type="repeat" description="PPR" evidence="3">
    <location>
        <begin position="412"/>
        <end position="446"/>
    </location>
</feature>
<protein>
    <recommendedName>
        <fullName evidence="6">Pentacotripeptide-repeat region of PRORP domain-containing protein</fullName>
    </recommendedName>
</protein>
<feature type="repeat" description="PPR" evidence="3">
    <location>
        <begin position="377"/>
        <end position="411"/>
    </location>
</feature>
<dbReference type="EMBL" id="KQ090369">
    <property type="protein sequence ID" value="KMS96579.1"/>
    <property type="molecule type" value="Genomic_DNA"/>
</dbReference>
<evidence type="ECO:0008006" key="6">
    <source>
        <dbReference type="Google" id="ProtNLM"/>
    </source>
</evidence>
<dbReference type="Pfam" id="PF01535">
    <property type="entry name" value="PPR"/>
    <property type="match status" value="2"/>
</dbReference>
<dbReference type="Gramene" id="KMS96579">
    <property type="protein sequence ID" value="KMS96579"/>
    <property type="gene ID" value="BVRB_8g201850"/>
</dbReference>
<accession>A0A0J8B5S8</accession>
<dbReference type="GO" id="GO:0000373">
    <property type="term" value="P:Group II intron splicing"/>
    <property type="evidence" value="ECO:0007669"/>
    <property type="project" value="EnsemblPlants"/>
</dbReference>
<dbReference type="GO" id="GO:0000963">
    <property type="term" value="P:mitochondrial RNA processing"/>
    <property type="evidence" value="ECO:0007669"/>
    <property type="project" value="EnsemblPlants"/>
</dbReference>
<gene>
    <name evidence="4" type="ORF">BVRB_8g201850</name>
</gene>
<evidence type="ECO:0000256" key="3">
    <source>
        <dbReference type="PROSITE-ProRule" id="PRU00708"/>
    </source>
</evidence>
<dbReference type="GO" id="GO:0005739">
    <property type="term" value="C:mitochondrion"/>
    <property type="evidence" value="ECO:0007669"/>
    <property type="project" value="EnsemblPlants"/>
</dbReference>
<dbReference type="Pfam" id="PF13041">
    <property type="entry name" value="PPR_2"/>
    <property type="match status" value="2"/>
</dbReference>
<feature type="repeat" description="PPR" evidence="3">
    <location>
        <begin position="237"/>
        <end position="271"/>
    </location>
</feature>
<keyword evidence="2" id="KW-0677">Repeat</keyword>
<evidence type="ECO:0000313" key="4">
    <source>
        <dbReference type="EMBL" id="KMS96579.1"/>
    </source>
</evidence>
<dbReference type="Pfam" id="PF13812">
    <property type="entry name" value="PPR_3"/>
    <property type="match status" value="1"/>
</dbReference>
<feature type="repeat" description="PPR" evidence="3">
    <location>
        <begin position="342"/>
        <end position="376"/>
    </location>
</feature>
<dbReference type="AlphaFoldDB" id="A0A0J8B5S8"/>
<dbReference type="OrthoDB" id="185373at2759"/>